<dbReference type="SUPFAM" id="SSF47090">
    <property type="entry name" value="PGBD-like"/>
    <property type="match status" value="1"/>
</dbReference>
<dbReference type="NCBIfam" id="TIGR02594">
    <property type="entry name" value="TIGR02594 family protein"/>
    <property type="match status" value="1"/>
</dbReference>
<dbReference type="AlphaFoldDB" id="A0A0C6F7U5"/>
<dbReference type="OrthoDB" id="5395100at2"/>
<evidence type="ECO:0000313" key="3">
    <source>
        <dbReference type="EMBL" id="BAQ44413.1"/>
    </source>
</evidence>
<dbReference type="InterPro" id="IPR036365">
    <property type="entry name" value="PGBD-like_sf"/>
</dbReference>
<dbReference type="InterPro" id="IPR002477">
    <property type="entry name" value="Peptidoglycan-bd-like"/>
</dbReference>
<proteinExistence type="predicted"/>
<protein>
    <submittedName>
        <fullName evidence="3">Peptidoglycan-binding protein</fullName>
    </submittedName>
</protein>
<evidence type="ECO:0000313" key="4">
    <source>
        <dbReference type="Proteomes" id="UP000061432"/>
    </source>
</evidence>
<dbReference type="InterPro" id="IPR007921">
    <property type="entry name" value="CHAP_dom"/>
</dbReference>
<dbReference type="RefSeq" id="WP_060845935.1">
    <property type="nucleotide sequence ID" value="NZ_AP014704.1"/>
</dbReference>
<accession>A0A0C6F7U5</accession>
<sequence length="232" mass="23664">MDVAAIQRALLARGYDLGPAGADGDAGPKTIAAVTAFQRSAGLVPDGIAGPLTIKALGSVDLTERRVEPEQPAWLALAAHEIGTHEGIGKANNPTVVRYFADAGFSGVKDDATAWCAAFVGAMLQRAGHKPSGSLAARSYEGWGVGLKEPTLGCIATKKRAGSSWQGHVGIVVGANASTIYLLGGNQGDAVSIAGFKRGEFTSFRWPADVPLPAATKLPTTIAGAKSGVSEA</sequence>
<organism evidence="3 4">
    <name type="scientific">Methylobacterium aquaticum</name>
    <dbReference type="NCBI Taxonomy" id="270351"/>
    <lineage>
        <taxon>Bacteria</taxon>
        <taxon>Pseudomonadati</taxon>
        <taxon>Pseudomonadota</taxon>
        <taxon>Alphaproteobacteria</taxon>
        <taxon>Hyphomicrobiales</taxon>
        <taxon>Methylobacteriaceae</taxon>
        <taxon>Methylobacterium</taxon>
    </lineage>
</organism>
<evidence type="ECO:0000259" key="1">
    <source>
        <dbReference type="Pfam" id="PF01471"/>
    </source>
</evidence>
<gene>
    <name evidence="3" type="ORF">Maq22A_c05115</name>
</gene>
<dbReference type="Gene3D" id="1.10.101.10">
    <property type="entry name" value="PGBD-like superfamily/PGBD"/>
    <property type="match status" value="1"/>
</dbReference>
<dbReference type="InterPro" id="IPR036366">
    <property type="entry name" value="PGBDSf"/>
</dbReference>
<feature type="domain" description="Peptidase C51" evidence="2">
    <location>
        <begin position="110"/>
        <end position="186"/>
    </location>
</feature>
<evidence type="ECO:0000259" key="2">
    <source>
        <dbReference type="Pfam" id="PF05257"/>
    </source>
</evidence>
<reference evidence="3 4" key="1">
    <citation type="journal article" date="2015" name="Genome Announc.">
        <title>Complete Genome Sequence of Methylobacterium aquaticum Strain 22A, Isolated from Racomitrium japonicum Moss.</title>
        <authorList>
            <person name="Tani A."/>
            <person name="Ogura Y."/>
            <person name="Hayashi T."/>
            <person name="Kimbara K."/>
        </authorList>
    </citation>
    <scope>NUCLEOTIDE SEQUENCE [LARGE SCALE GENOMIC DNA]</scope>
    <source>
        <strain evidence="3 4">MA-22A</strain>
    </source>
</reference>
<dbReference type="STRING" id="270351.Maq22A_c05115"/>
<dbReference type="EMBL" id="AP014704">
    <property type="protein sequence ID" value="BAQ44413.1"/>
    <property type="molecule type" value="Genomic_DNA"/>
</dbReference>
<name>A0A0C6F7U5_9HYPH</name>
<dbReference type="PATRIC" id="fig|270351.10.peg.975"/>
<dbReference type="Proteomes" id="UP000061432">
    <property type="component" value="Chromosome"/>
</dbReference>
<dbReference type="KEGG" id="maqu:Maq22A_c05115"/>
<feature type="domain" description="Peptidoglycan binding-like" evidence="1">
    <location>
        <begin position="2"/>
        <end position="57"/>
    </location>
</feature>
<dbReference type="Pfam" id="PF05257">
    <property type="entry name" value="CHAP"/>
    <property type="match status" value="1"/>
</dbReference>
<dbReference type="InterPro" id="IPR013423">
    <property type="entry name" value="CHP02594"/>
</dbReference>
<reference evidence="4" key="2">
    <citation type="submission" date="2015-01" db="EMBL/GenBank/DDBJ databases">
        <title>Complete genome sequence of Methylobacterium aquaticum strain 22A.</title>
        <authorList>
            <person name="Tani A."/>
            <person name="Ogura Y."/>
            <person name="Hayashi T."/>
        </authorList>
    </citation>
    <scope>NUCLEOTIDE SEQUENCE [LARGE SCALE GENOMIC DNA]</scope>
    <source>
        <strain evidence="4">MA-22A</strain>
    </source>
</reference>
<dbReference type="Pfam" id="PF01471">
    <property type="entry name" value="PG_binding_1"/>
    <property type="match status" value="1"/>
</dbReference>